<keyword evidence="2" id="KW-1185">Reference proteome</keyword>
<comment type="caution">
    <text evidence="1">The sequence shown here is derived from an EMBL/GenBank/DDBJ whole genome shotgun (WGS) entry which is preliminary data.</text>
</comment>
<evidence type="ECO:0000313" key="2">
    <source>
        <dbReference type="Proteomes" id="UP001155240"/>
    </source>
</evidence>
<reference evidence="1" key="1">
    <citation type="submission" date="2022-06" db="EMBL/GenBank/DDBJ databases">
        <title>Whole genome shotgun sequencing (WGS) of Rathayibacter sp. ZW T2_19, isolated from stored onions (Allium cepa).</title>
        <authorList>
            <person name="Stoll D.A."/>
            <person name="Huch M."/>
        </authorList>
    </citation>
    <scope>NUCLEOTIDE SEQUENCE</scope>
    <source>
        <strain evidence="1">ZW T2_19</strain>
    </source>
</reference>
<sequence length="128" mass="13697">MTDTARATGLSTLTASGPVTPAPFARRAAADVRRLPDSVTTSSQPVIGSRITVNGREFVVELDMAGIFLRQVRRSLRAGDGGLVLLRHVDGIEMIPITRRTPFEVTDIVCPEGVEPTEARVEAGLRAS</sequence>
<protein>
    <submittedName>
        <fullName evidence="1">Uncharacterized protein</fullName>
    </submittedName>
</protein>
<name>A0A9X2DY12_9MICO</name>
<dbReference type="AlphaFoldDB" id="A0A9X2DY12"/>
<dbReference type="RefSeq" id="WP_251946284.1">
    <property type="nucleotide sequence ID" value="NZ_JAMRYM010000057.1"/>
</dbReference>
<gene>
    <name evidence="1" type="ORF">NB037_12695</name>
</gene>
<proteinExistence type="predicted"/>
<accession>A0A9X2DY12</accession>
<evidence type="ECO:0000313" key="1">
    <source>
        <dbReference type="EMBL" id="MCM6763277.1"/>
    </source>
</evidence>
<organism evidence="1 2">
    <name type="scientific">Rathayibacter rubneri</name>
    <dbReference type="NCBI Taxonomy" id="2950106"/>
    <lineage>
        <taxon>Bacteria</taxon>
        <taxon>Bacillati</taxon>
        <taxon>Actinomycetota</taxon>
        <taxon>Actinomycetes</taxon>
        <taxon>Micrococcales</taxon>
        <taxon>Microbacteriaceae</taxon>
        <taxon>Rathayibacter</taxon>
    </lineage>
</organism>
<dbReference type="EMBL" id="JAMRYM010000057">
    <property type="protein sequence ID" value="MCM6763277.1"/>
    <property type="molecule type" value="Genomic_DNA"/>
</dbReference>
<dbReference type="Proteomes" id="UP001155240">
    <property type="component" value="Unassembled WGS sequence"/>
</dbReference>